<dbReference type="EMBL" id="MG011690">
    <property type="protein sequence ID" value="AVK75975.1"/>
    <property type="molecule type" value="Genomic_DNA"/>
</dbReference>
<protein>
    <submittedName>
        <fullName evidence="1">Uncharacterized protein</fullName>
    </submittedName>
</protein>
<organism evidence="1">
    <name type="scientific">Pandoravirus neocaledonia</name>
    <dbReference type="NCBI Taxonomy" id="2107708"/>
    <lineage>
        <taxon>Viruses</taxon>
        <taxon>Pandoravirus</taxon>
    </lineage>
</organism>
<dbReference type="GeneID" id="36842688"/>
<evidence type="ECO:0000313" key="1">
    <source>
        <dbReference type="EMBL" id="AVK75975.1"/>
    </source>
</evidence>
<proteinExistence type="predicted"/>
<accession>A0A2U7UC97</accession>
<dbReference type="Proteomes" id="UP000249287">
    <property type="component" value="Segment"/>
</dbReference>
<reference evidence="1" key="1">
    <citation type="journal article" date="2018" name="Nat. Commun.">
        <title>Diversity and evolution of the emerging Pandoraviridae family.</title>
        <authorList>
            <person name="Legendre M."/>
            <person name="Fabre E."/>
            <person name="Poirot O."/>
            <person name="Jeudy S."/>
            <person name="Lartigue A."/>
            <person name="Alempic J.M."/>
            <person name="Beucher L."/>
            <person name="Philippe N."/>
            <person name="Bertaux L."/>
            <person name="Christo-Foroux E."/>
            <person name="Labadie K."/>
            <person name="Coute Y."/>
            <person name="Abergel C."/>
            <person name="Claverie J.M."/>
        </authorList>
    </citation>
    <scope>NUCLEOTIDE SEQUENCE [LARGE SCALE GENOMIC DNA]</scope>
    <source>
        <strain evidence="1">Neocaledonia</strain>
    </source>
</reference>
<dbReference type="RefSeq" id="YP_009481978.1">
    <property type="nucleotide sequence ID" value="NC_037666.1"/>
</dbReference>
<sequence>MINVNASETMLLAVYLDPRFKDFAFIHDAEGRDLCVRRAIEALSRLVEGAKATPNRHRRAIR</sequence>
<gene>
    <name evidence="1" type="ORF">pneo_cds_368</name>
</gene>
<dbReference type="KEGG" id="vg:36842688"/>
<name>A0A2U7UC97_9VIRU</name>